<reference evidence="3 4" key="1">
    <citation type="journal article" date="2023" name="Elife">
        <title>Identification of key yeast species and microbe-microbe interactions impacting larval growth of Drosophila in the wild.</title>
        <authorList>
            <person name="Mure A."/>
            <person name="Sugiura Y."/>
            <person name="Maeda R."/>
            <person name="Honda K."/>
            <person name="Sakurai N."/>
            <person name="Takahashi Y."/>
            <person name="Watada M."/>
            <person name="Katoh T."/>
            <person name="Gotoh A."/>
            <person name="Gotoh Y."/>
            <person name="Taniguchi I."/>
            <person name="Nakamura K."/>
            <person name="Hayashi T."/>
            <person name="Katayama T."/>
            <person name="Uemura T."/>
            <person name="Hattori Y."/>
        </authorList>
    </citation>
    <scope>NUCLEOTIDE SEQUENCE [LARGE SCALE GENOMIC DNA]</scope>
    <source>
        <strain evidence="3 4">KH-74</strain>
    </source>
</reference>
<dbReference type="Gene3D" id="3.40.50.12360">
    <property type="match status" value="1"/>
</dbReference>
<accession>A0AAV5S6D1</accession>
<feature type="region of interest" description="Disordered" evidence="2">
    <location>
        <begin position="601"/>
        <end position="632"/>
    </location>
</feature>
<dbReference type="InterPro" id="IPR038609">
    <property type="entry name" value="HDA1_su2/3_sf"/>
</dbReference>
<gene>
    <name evidence="3" type="ORF">DAKH74_056050</name>
</gene>
<dbReference type="PRINTS" id="PR02093">
    <property type="entry name" value="HDA1SUBUNIT3"/>
</dbReference>
<protein>
    <submittedName>
        <fullName evidence="3">Hda2 protein</fullName>
    </submittedName>
</protein>
<dbReference type="InterPro" id="IPR026216">
    <property type="entry name" value="HDA3"/>
</dbReference>
<dbReference type="Pfam" id="PF11496">
    <property type="entry name" value="HDA2-3"/>
    <property type="match status" value="1"/>
</dbReference>
<dbReference type="AlphaFoldDB" id="A0AAV5S6D1"/>
<name>A0AAV5S6D1_MAUHU</name>
<proteinExistence type="predicted"/>
<dbReference type="EMBL" id="BTGD01000025">
    <property type="protein sequence ID" value="GMM58988.1"/>
    <property type="molecule type" value="Genomic_DNA"/>
</dbReference>
<feature type="coiled-coil region" evidence="1">
    <location>
        <begin position="555"/>
        <end position="589"/>
    </location>
</feature>
<comment type="caution">
    <text evidence="3">The sequence shown here is derived from an EMBL/GenBank/DDBJ whole genome shotgun (WGS) entry which is preliminary data.</text>
</comment>
<keyword evidence="1" id="KW-0175">Coiled coil</keyword>
<evidence type="ECO:0000313" key="3">
    <source>
        <dbReference type="EMBL" id="GMM58988.1"/>
    </source>
</evidence>
<keyword evidence="4" id="KW-1185">Reference proteome</keyword>
<evidence type="ECO:0000313" key="4">
    <source>
        <dbReference type="Proteomes" id="UP001377567"/>
    </source>
</evidence>
<dbReference type="GO" id="GO:0070823">
    <property type="term" value="C:HDA1 complex"/>
    <property type="evidence" value="ECO:0007669"/>
    <property type="project" value="InterPro"/>
</dbReference>
<feature type="compositionally biased region" description="Polar residues" evidence="2">
    <location>
        <begin position="601"/>
        <end position="611"/>
    </location>
</feature>
<evidence type="ECO:0000256" key="2">
    <source>
        <dbReference type="SAM" id="MobiDB-lite"/>
    </source>
</evidence>
<feature type="compositionally biased region" description="Gly residues" evidence="2">
    <location>
        <begin position="225"/>
        <end position="248"/>
    </location>
</feature>
<feature type="compositionally biased region" description="Basic and acidic residues" evidence="2">
    <location>
        <begin position="613"/>
        <end position="629"/>
    </location>
</feature>
<sequence length="753" mass="82208">MAMKSESARANVHYLPVGLTTFQRDLVEILVSLHAESFAKERAGTGESAAGAAPGSLSARQLTYLFNTHIRAVANHPCLLVDHYMPRQFLRMEPTERLTDSSDKFQTLHQLLNTVAQLRRPQSGFSGDSREAASPVFLKVAIVAHSIKELDLLESITLGKGFKVKRLSGTSLYPERNDFQGDMRGVAAAAAAALSRDRASNNSDSSKGDTRASSRDSTPSSGNSGTNGNGSTGSSGSGSGGGGSGPGPTGNSYTGYPKDDYDYSQKHNRKRHRPDDRNWLFLTTSTHLAHEPSRLDAYSIDLILSFDPLLDPALPAIDSINSSHYQYDASAAEGSRSKAAQQRLARAHSKYRVPIVKLLVRDTPDHFLLQRGLSCEGDAAKEYANIVAALDHFLRCRKHSAAETKHPDAYYSGFLKQLLANAEMAGSLAGEQHQETTTDQDTAAVGLEIPLSDAPDSPGYMAPQFANSVYPATPLAVCTDPLTVKSYQTELMQRTLRRLDAINERIGANSSTLETNRSSETERQNLLDSLKAEIGTTFKQQQELDKTKLDREKRAERTTGEAAKLADKLKQLQEKLRELEETPRTLEALYNLQEENATRRTSLALLQSGNADRTAENDECRTRYQRDSSRAAAQASELADLKTAVAALRSERDNPTGPSLNLRAHELMETRLQGELDLARRRNEFLRAYIQQRTREYKLKKKTGGSRRESPDTAGGSSSGASSSAGTPVSTTPAGSEDGTRHRSTRSAAPSYT</sequence>
<feature type="compositionally biased region" description="Low complexity" evidence="2">
    <location>
        <begin position="712"/>
        <end position="734"/>
    </location>
</feature>
<feature type="region of interest" description="Disordered" evidence="2">
    <location>
        <begin position="697"/>
        <end position="753"/>
    </location>
</feature>
<evidence type="ECO:0000256" key="1">
    <source>
        <dbReference type="SAM" id="Coils"/>
    </source>
</evidence>
<dbReference type="Proteomes" id="UP001377567">
    <property type="component" value="Unassembled WGS sequence"/>
</dbReference>
<dbReference type="InterPro" id="IPR021006">
    <property type="entry name" value="Hda2/3"/>
</dbReference>
<feature type="region of interest" description="Disordered" evidence="2">
    <location>
        <begin position="193"/>
        <end position="272"/>
    </location>
</feature>
<organism evidence="3 4">
    <name type="scientific">Maudiozyma humilis</name>
    <name type="common">Sour dough yeast</name>
    <name type="synonym">Kazachstania humilis</name>
    <dbReference type="NCBI Taxonomy" id="51915"/>
    <lineage>
        <taxon>Eukaryota</taxon>
        <taxon>Fungi</taxon>
        <taxon>Dikarya</taxon>
        <taxon>Ascomycota</taxon>
        <taxon>Saccharomycotina</taxon>
        <taxon>Saccharomycetes</taxon>
        <taxon>Saccharomycetales</taxon>
        <taxon>Saccharomycetaceae</taxon>
        <taxon>Maudiozyma</taxon>
    </lineage>
</organism>